<evidence type="ECO:0000313" key="2">
    <source>
        <dbReference type="Proteomes" id="UP000827872"/>
    </source>
</evidence>
<name>A0ACB8FL54_9SAUR</name>
<protein>
    <submittedName>
        <fullName evidence="1">Uncharacterized protein</fullName>
    </submittedName>
</protein>
<accession>A0ACB8FL54</accession>
<keyword evidence="2" id="KW-1185">Reference proteome</keyword>
<proteinExistence type="predicted"/>
<reference evidence="1" key="1">
    <citation type="submission" date="2021-08" db="EMBL/GenBank/DDBJ databases">
        <title>The first chromosome-level gecko genome reveals the dynamic sex chromosomes of Neotropical dwarf geckos (Sphaerodactylidae: Sphaerodactylus).</title>
        <authorList>
            <person name="Pinto B.J."/>
            <person name="Keating S.E."/>
            <person name="Gamble T."/>
        </authorList>
    </citation>
    <scope>NUCLEOTIDE SEQUENCE</scope>
    <source>
        <strain evidence="1">TG3544</strain>
    </source>
</reference>
<organism evidence="1 2">
    <name type="scientific">Sphaerodactylus townsendi</name>
    <dbReference type="NCBI Taxonomy" id="933632"/>
    <lineage>
        <taxon>Eukaryota</taxon>
        <taxon>Metazoa</taxon>
        <taxon>Chordata</taxon>
        <taxon>Craniata</taxon>
        <taxon>Vertebrata</taxon>
        <taxon>Euteleostomi</taxon>
        <taxon>Lepidosauria</taxon>
        <taxon>Squamata</taxon>
        <taxon>Bifurcata</taxon>
        <taxon>Gekkota</taxon>
        <taxon>Sphaerodactylidae</taxon>
        <taxon>Sphaerodactylus</taxon>
    </lineage>
</organism>
<comment type="caution">
    <text evidence="1">The sequence shown here is derived from an EMBL/GenBank/DDBJ whole genome shotgun (WGS) entry which is preliminary data.</text>
</comment>
<sequence>MGVQCAHAGCAVDPTPPISSQHLRCCHLGSTSPSQPQEGAHCIFLPDSGQRKSSAAHWLCYYHKREWFSQLLEGLLREATPFLPSHPLPSTEPRAYVWEQLPETCARTCKKA</sequence>
<gene>
    <name evidence="1" type="ORF">K3G42_031611</name>
</gene>
<dbReference type="Proteomes" id="UP000827872">
    <property type="component" value="Linkage Group LG04"/>
</dbReference>
<dbReference type="EMBL" id="CM037617">
    <property type="protein sequence ID" value="KAH8005967.1"/>
    <property type="molecule type" value="Genomic_DNA"/>
</dbReference>
<evidence type="ECO:0000313" key="1">
    <source>
        <dbReference type="EMBL" id="KAH8005967.1"/>
    </source>
</evidence>